<comment type="caution">
    <text evidence="4">The sequence shown here is derived from an EMBL/GenBank/DDBJ whole genome shotgun (WGS) entry which is preliminary data.</text>
</comment>
<evidence type="ECO:0000313" key="5">
    <source>
        <dbReference type="Proteomes" id="UP000818323"/>
    </source>
</evidence>
<keyword evidence="5" id="KW-1185">Reference proteome</keyword>
<dbReference type="PANTHER" id="PTHR43877:SF2">
    <property type="entry name" value="AMINOALKYLPHOSPHONATE N-ACETYLTRANSFERASE-RELATED"/>
    <property type="match status" value="1"/>
</dbReference>
<name>A0ABW9Z1F5_9HYPH</name>
<dbReference type="RefSeq" id="WP_161724904.1">
    <property type="nucleotide sequence ID" value="NZ_JAAAXI010000015.1"/>
</dbReference>
<reference evidence="4 5" key="1">
    <citation type="submission" date="2020-01" db="EMBL/GenBank/DDBJ databases">
        <title>Microvirga sp. nov., an arsenate reduction bacterium isolated from Tibet hotspring sediments.</title>
        <authorList>
            <person name="Yuan C.-G."/>
        </authorList>
    </citation>
    <scope>NUCLEOTIDE SEQUENCE [LARGE SCALE GENOMIC DNA]</scope>
    <source>
        <strain evidence="4 5">SYSU G3D203</strain>
    </source>
</reference>
<dbReference type="Proteomes" id="UP000818323">
    <property type="component" value="Unassembled WGS sequence"/>
</dbReference>
<dbReference type="SUPFAM" id="SSF55729">
    <property type="entry name" value="Acyl-CoA N-acyltransferases (Nat)"/>
    <property type="match status" value="1"/>
</dbReference>
<dbReference type="CDD" id="cd04301">
    <property type="entry name" value="NAT_SF"/>
    <property type="match status" value="1"/>
</dbReference>
<sequence length="160" mass="17909">MRSELRAAERDELEAIGRLYHAVWRETQASLQPRDVAAYRDEAFFIARVRNLPAPPLAAYAQGRILGFAAWTQDYLGQLYIAPDGRGSGLGRRLLQASEDAIRAGGFDRARLLCLVGNHSARAFYERCGWRVADTITEEAETRNGPVPVACWAMVKELKM</sequence>
<dbReference type="PROSITE" id="PS51186">
    <property type="entry name" value="GNAT"/>
    <property type="match status" value="1"/>
</dbReference>
<dbReference type="InterPro" id="IPR016181">
    <property type="entry name" value="Acyl_CoA_acyltransferase"/>
</dbReference>
<gene>
    <name evidence="4" type="ORF">GR303_19180</name>
</gene>
<evidence type="ECO:0000256" key="2">
    <source>
        <dbReference type="ARBA" id="ARBA00023315"/>
    </source>
</evidence>
<organism evidence="4 5">
    <name type="scientific">Microvirga arsenatis</name>
    <dbReference type="NCBI Taxonomy" id="2692265"/>
    <lineage>
        <taxon>Bacteria</taxon>
        <taxon>Pseudomonadati</taxon>
        <taxon>Pseudomonadota</taxon>
        <taxon>Alphaproteobacteria</taxon>
        <taxon>Hyphomicrobiales</taxon>
        <taxon>Methylobacteriaceae</taxon>
        <taxon>Microvirga</taxon>
    </lineage>
</organism>
<dbReference type="Gene3D" id="3.40.630.30">
    <property type="match status" value="1"/>
</dbReference>
<dbReference type="Pfam" id="PF00583">
    <property type="entry name" value="Acetyltransf_1"/>
    <property type="match status" value="1"/>
</dbReference>
<evidence type="ECO:0000256" key="1">
    <source>
        <dbReference type="ARBA" id="ARBA00022679"/>
    </source>
</evidence>
<evidence type="ECO:0000259" key="3">
    <source>
        <dbReference type="PROSITE" id="PS51186"/>
    </source>
</evidence>
<keyword evidence="1" id="KW-0808">Transferase</keyword>
<evidence type="ECO:0000313" key="4">
    <source>
        <dbReference type="EMBL" id="NBJ26469.1"/>
    </source>
</evidence>
<protein>
    <submittedName>
        <fullName evidence="4">GNAT family N-acetyltransferase</fullName>
    </submittedName>
</protein>
<feature type="domain" description="N-acetyltransferase" evidence="3">
    <location>
        <begin position="3"/>
        <end position="159"/>
    </location>
</feature>
<proteinExistence type="predicted"/>
<accession>A0ABW9Z1F5</accession>
<dbReference type="InterPro" id="IPR000182">
    <property type="entry name" value="GNAT_dom"/>
</dbReference>
<keyword evidence="2" id="KW-0012">Acyltransferase</keyword>
<dbReference type="InterPro" id="IPR050832">
    <property type="entry name" value="Bact_Acetyltransf"/>
</dbReference>
<dbReference type="EMBL" id="JAAAXJ010000014">
    <property type="protein sequence ID" value="NBJ26469.1"/>
    <property type="molecule type" value="Genomic_DNA"/>
</dbReference>
<dbReference type="PANTHER" id="PTHR43877">
    <property type="entry name" value="AMINOALKYLPHOSPHONATE N-ACETYLTRANSFERASE-RELATED-RELATED"/>
    <property type="match status" value="1"/>
</dbReference>